<feature type="region of interest" description="Disordered" evidence="1">
    <location>
        <begin position="1"/>
        <end position="25"/>
    </location>
</feature>
<feature type="region of interest" description="Disordered" evidence="1">
    <location>
        <begin position="191"/>
        <end position="231"/>
    </location>
</feature>
<reference evidence="2 3" key="1">
    <citation type="journal article" date="2013" name="BMC Genomics">
        <title>Genomics-driven discovery of the pneumocandin biosynthetic gene cluster in the fungus Glarea lozoyensis.</title>
        <authorList>
            <person name="Chen L."/>
            <person name="Yue Q."/>
            <person name="Zhang X."/>
            <person name="Xiang M."/>
            <person name="Wang C."/>
            <person name="Li S."/>
            <person name="Che Y."/>
            <person name="Ortiz-Lopez F.J."/>
            <person name="Bills G.F."/>
            <person name="Liu X."/>
            <person name="An Z."/>
        </authorList>
    </citation>
    <scope>NUCLEOTIDE SEQUENCE [LARGE SCALE GENOMIC DNA]</scope>
    <source>
        <strain evidence="3">ATCC 20868 / MF5171</strain>
    </source>
</reference>
<feature type="region of interest" description="Disordered" evidence="1">
    <location>
        <begin position="283"/>
        <end position="329"/>
    </location>
</feature>
<dbReference type="RefSeq" id="XP_008076606.1">
    <property type="nucleotide sequence ID" value="XM_008078415.1"/>
</dbReference>
<evidence type="ECO:0000313" key="2">
    <source>
        <dbReference type="EMBL" id="EPE35788.1"/>
    </source>
</evidence>
<accession>S3EBY0</accession>
<dbReference type="KEGG" id="glz:GLAREA_05126"/>
<feature type="region of interest" description="Disordered" evidence="1">
    <location>
        <begin position="56"/>
        <end position="145"/>
    </location>
</feature>
<feature type="compositionally biased region" description="Polar residues" evidence="1">
    <location>
        <begin position="89"/>
        <end position="100"/>
    </location>
</feature>
<evidence type="ECO:0000256" key="1">
    <source>
        <dbReference type="SAM" id="MobiDB-lite"/>
    </source>
</evidence>
<dbReference type="GeneID" id="19464180"/>
<dbReference type="Proteomes" id="UP000016922">
    <property type="component" value="Unassembled WGS sequence"/>
</dbReference>
<feature type="compositionally biased region" description="Polar residues" evidence="1">
    <location>
        <begin position="161"/>
        <end position="177"/>
    </location>
</feature>
<keyword evidence="3" id="KW-1185">Reference proteome</keyword>
<gene>
    <name evidence="2" type="ORF">GLAREA_05126</name>
</gene>
<name>S3EBY0_GLAL2</name>
<protein>
    <submittedName>
        <fullName evidence="2">Uncharacterized protein</fullName>
    </submittedName>
</protein>
<feature type="region of interest" description="Disordered" evidence="1">
    <location>
        <begin position="161"/>
        <end position="180"/>
    </location>
</feature>
<feature type="compositionally biased region" description="Polar residues" evidence="1">
    <location>
        <begin position="56"/>
        <end position="67"/>
    </location>
</feature>
<dbReference type="EMBL" id="KE145353">
    <property type="protein sequence ID" value="EPE35788.1"/>
    <property type="molecule type" value="Genomic_DNA"/>
</dbReference>
<organism evidence="2 3">
    <name type="scientific">Glarea lozoyensis (strain ATCC 20868 / MF5171)</name>
    <dbReference type="NCBI Taxonomy" id="1116229"/>
    <lineage>
        <taxon>Eukaryota</taxon>
        <taxon>Fungi</taxon>
        <taxon>Dikarya</taxon>
        <taxon>Ascomycota</taxon>
        <taxon>Pezizomycotina</taxon>
        <taxon>Leotiomycetes</taxon>
        <taxon>Helotiales</taxon>
        <taxon>Helotiaceae</taxon>
        <taxon>Glarea</taxon>
    </lineage>
</organism>
<dbReference type="HOGENOM" id="CLU_733723_0_0_1"/>
<evidence type="ECO:0000313" key="3">
    <source>
        <dbReference type="Proteomes" id="UP000016922"/>
    </source>
</evidence>
<dbReference type="AlphaFoldDB" id="S3EBY0"/>
<feature type="compositionally biased region" description="Basic and acidic residues" evidence="1">
    <location>
        <begin position="70"/>
        <end position="83"/>
    </location>
</feature>
<proteinExistence type="predicted"/>
<sequence length="377" mass="42616">MFRLSGRSPSDVEEVMKKSHTSSWKPALRRLISRGKAVEKEEKEEEDLKVTRLLSRNSYQALDNQRANPRLRDGRSIRVKQQEDEMPEVQSQQHRIQPLQQHPYRAPPPPRIQSQNIQPPPQQTPHQKPIRARPSSHAPTPLEADDFALLLTKKLRRASQIQEPPNFSPHILTSQPNTSPPVILTAPPLPPPTRTRIFIHPSPSPPKSKSHQNPPAKPIFPEKHQSQVPDDSTDFLEFLRRSQLDQADWLNTHRRISHGGAMPKTKGVMDDITAKRRSVAILNHTLSNDQDERAKRGSGGEGKRASKNGKRASKEGISSTGKRTGKREKEILVSMVGRVGTYIRPVNENKVVEGRKYYRDGGVREEKRRSLFGGIGA</sequence>